<dbReference type="PROSITE" id="PS00670">
    <property type="entry name" value="D_2_HYDROXYACID_DH_2"/>
    <property type="match status" value="1"/>
</dbReference>
<dbReference type="PROSITE" id="PS51671">
    <property type="entry name" value="ACT"/>
    <property type="match status" value="1"/>
</dbReference>
<dbReference type="Pfam" id="PF19304">
    <property type="entry name" value="PGDH_inter"/>
    <property type="match status" value="1"/>
</dbReference>
<comment type="caution">
    <text evidence="12">The sequence shown here is derived from an EMBL/GenBank/DDBJ whole genome shotgun (WGS) entry which is preliminary data.</text>
</comment>
<evidence type="ECO:0000256" key="3">
    <source>
        <dbReference type="ARBA" id="ARBA00005854"/>
    </source>
</evidence>
<reference evidence="12 13" key="1">
    <citation type="submission" date="2019-12" db="EMBL/GenBank/DDBJ databases">
        <authorList>
            <person name="Xu J."/>
        </authorList>
    </citation>
    <scope>NUCLEOTIDE SEQUENCE [LARGE SCALE GENOMIC DNA]</scope>
    <source>
        <strain evidence="12 13">HX-5-24</strain>
    </source>
</reference>
<dbReference type="Pfam" id="PF02826">
    <property type="entry name" value="2-Hacid_dh_C"/>
    <property type="match status" value="1"/>
</dbReference>
<evidence type="ECO:0000256" key="2">
    <source>
        <dbReference type="ARBA" id="ARBA00005216"/>
    </source>
</evidence>
<dbReference type="GO" id="GO:0051287">
    <property type="term" value="F:NAD binding"/>
    <property type="evidence" value="ECO:0007669"/>
    <property type="project" value="UniProtKB-UniRule"/>
</dbReference>
<evidence type="ECO:0000256" key="6">
    <source>
        <dbReference type="ARBA" id="ARBA00023027"/>
    </source>
</evidence>
<dbReference type="GO" id="GO:0006564">
    <property type="term" value="P:L-serine biosynthetic process"/>
    <property type="evidence" value="ECO:0007669"/>
    <property type="project" value="UniProtKB-UniRule"/>
</dbReference>
<dbReference type="InterPro" id="IPR050857">
    <property type="entry name" value="D-2-hydroxyacid_DH"/>
</dbReference>
<comment type="function">
    <text evidence="1">Catalyzes the reversible oxidation of 3-phospho-D-glycerate to 3-phosphonooxypyruvate, the first step of the phosphorylated L-serine biosynthesis pathway. Also catalyzes the reversible oxidation of 2-hydroxyglutarate to 2-oxoglutarate.</text>
</comment>
<dbReference type="SUPFAM" id="SSF55021">
    <property type="entry name" value="ACT-like"/>
    <property type="match status" value="1"/>
</dbReference>
<comment type="catalytic activity">
    <reaction evidence="9 10">
        <text>(2R)-3-phosphoglycerate + NAD(+) = 3-phosphooxypyruvate + NADH + H(+)</text>
        <dbReference type="Rhea" id="RHEA:12641"/>
        <dbReference type="ChEBI" id="CHEBI:15378"/>
        <dbReference type="ChEBI" id="CHEBI:18110"/>
        <dbReference type="ChEBI" id="CHEBI:57540"/>
        <dbReference type="ChEBI" id="CHEBI:57945"/>
        <dbReference type="ChEBI" id="CHEBI:58272"/>
        <dbReference type="EC" id="1.1.1.95"/>
    </reaction>
</comment>
<name>A0A7C9HM24_9GAMM</name>
<comment type="similarity">
    <text evidence="3 10">Belongs to the D-isomer specific 2-hydroxyacid dehydrogenase family.</text>
</comment>
<keyword evidence="5 10" id="KW-0560">Oxidoreductase</keyword>
<dbReference type="CDD" id="cd04902">
    <property type="entry name" value="ACT_3PGDH-xct"/>
    <property type="match status" value="1"/>
</dbReference>
<dbReference type="PROSITE" id="PS00671">
    <property type="entry name" value="D_2_HYDROXYACID_DH_3"/>
    <property type="match status" value="1"/>
</dbReference>
<dbReference type="InterPro" id="IPR029009">
    <property type="entry name" value="ASB_dom_sf"/>
</dbReference>
<evidence type="ECO:0000259" key="11">
    <source>
        <dbReference type="PROSITE" id="PS51671"/>
    </source>
</evidence>
<dbReference type="InterPro" id="IPR006236">
    <property type="entry name" value="PGDH"/>
</dbReference>
<dbReference type="SUPFAM" id="SSF143548">
    <property type="entry name" value="Serine metabolism enzymes domain"/>
    <property type="match status" value="1"/>
</dbReference>
<sequence>MSTAGSAPRFTSNVPFACRVMGVAPWREAHGRLRWSRIPMPAGPVFRHAAVKLVPPGTPPDDVAFRPAGSQGCPRSFPNRSVRMKVLACDGIHEDGLALFRLAGWDVAVADPIKNPDDLAAALADVDALLVRSATPVPAAALEHARRLRVIGRAGAGVDTIDVDAATAKGIAVMNAPDGNTLAAAEHALSLLFALARHIPRADAGMKAGHWPKAGLTGFELEGKRLGVIGLGRIGGTVARKAQGIGMEVAAYDPFLPASAAGKGSVPLKTLDDLLAWADIVTLHIPRTKETTHLLSEARLRAMKPGAYLINAARGGLVDEAALLRLLDEGHIAGAALDTFATEPLPADSPLRPHPKLILTPHLGASTSEAQQAVSTILARQVIDFVATGAVAGCVNLPPLTAEAAREVGPWMPLMSALGRLAARLVRAPTQLTVTYAGRTEALDTRPLTRLLVAALLGQHSGRVTPVNALQEAHARGLVVAETIGGDGDGFDRLLRIRVEGADRVREIEATLHRGPRVVRLDGVEIEFDPQAHVLLLRNEDRPGMIGMVGSQLGAAGINIVNFALGAAGDGQARAAITVDQPLDDAQLSTLRATPGVLSLQQV</sequence>
<dbReference type="PANTHER" id="PTHR42789">
    <property type="entry name" value="D-ISOMER SPECIFIC 2-HYDROXYACID DEHYDROGENASE FAMILY PROTEIN (AFU_ORTHOLOGUE AFUA_6G10090)"/>
    <property type="match status" value="1"/>
</dbReference>
<dbReference type="CDD" id="cd12173">
    <property type="entry name" value="PGDH_4"/>
    <property type="match status" value="1"/>
</dbReference>
<keyword evidence="7 10" id="KW-0718">Serine biosynthesis</keyword>
<dbReference type="Pfam" id="PF00389">
    <property type="entry name" value="2-Hacid_dh"/>
    <property type="match status" value="1"/>
</dbReference>
<feature type="domain" description="ACT" evidence="11">
    <location>
        <begin position="534"/>
        <end position="603"/>
    </location>
</feature>
<comment type="catalytic activity">
    <reaction evidence="8">
        <text>(R)-2-hydroxyglutarate + NAD(+) = 2-oxoglutarate + NADH + H(+)</text>
        <dbReference type="Rhea" id="RHEA:49612"/>
        <dbReference type="ChEBI" id="CHEBI:15378"/>
        <dbReference type="ChEBI" id="CHEBI:15801"/>
        <dbReference type="ChEBI" id="CHEBI:16810"/>
        <dbReference type="ChEBI" id="CHEBI:57540"/>
        <dbReference type="ChEBI" id="CHEBI:57945"/>
        <dbReference type="EC" id="1.1.1.399"/>
    </reaction>
</comment>
<keyword evidence="6 10" id="KW-0520">NAD</keyword>
<evidence type="ECO:0000256" key="1">
    <source>
        <dbReference type="ARBA" id="ARBA00003800"/>
    </source>
</evidence>
<gene>
    <name evidence="12" type="ORF">GN331_07215</name>
</gene>
<evidence type="ECO:0000256" key="7">
    <source>
        <dbReference type="ARBA" id="ARBA00023299"/>
    </source>
</evidence>
<dbReference type="GO" id="GO:0004617">
    <property type="term" value="F:phosphoglycerate dehydrogenase activity"/>
    <property type="evidence" value="ECO:0007669"/>
    <property type="project" value="UniProtKB-UniRule"/>
</dbReference>
<accession>A0A7C9HM24</accession>
<keyword evidence="13" id="KW-1185">Reference proteome</keyword>
<evidence type="ECO:0000256" key="9">
    <source>
        <dbReference type="ARBA" id="ARBA00048731"/>
    </source>
</evidence>
<dbReference type="Gene3D" id="3.30.70.260">
    <property type="match status" value="1"/>
</dbReference>
<dbReference type="EC" id="1.1.1.95" evidence="10"/>
<dbReference type="InterPro" id="IPR045626">
    <property type="entry name" value="PGDH_ASB_dom"/>
</dbReference>
<dbReference type="FunFam" id="3.40.50.720:FF:000021">
    <property type="entry name" value="D-3-phosphoglycerate dehydrogenase"/>
    <property type="match status" value="1"/>
</dbReference>
<proteinExistence type="inferred from homology"/>
<evidence type="ECO:0000313" key="12">
    <source>
        <dbReference type="EMBL" id="MUV13996.1"/>
    </source>
</evidence>
<dbReference type="InterPro" id="IPR002912">
    <property type="entry name" value="ACT_dom"/>
</dbReference>
<dbReference type="SUPFAM" id="SSF51735">
    <property type="entry name" value="NAD(P)-binding Rossmann-fold domains"/>
    <property type="match status" value="1"/>
</dbReference>
<protein>
    <recommendedName>
        <fullName evidence="4 10">D-3-phosphoglycerate dehydrogenase</fullName>
        <ecNumber evidence="10">1.1.1.95</ecNumber>
    </recommendedName>
</protein>
<dbReference type="PANTHER" id="PTHR42789:SF1">
    <property type="entry name" value="D-ISOMER SPECIFIC 2-HYDROXYACID DEHYDROGENASE FAMILY PROTEIN (AFU_ORTHOLOGUE AFUA_6G10090)"/>
    <property type="match status" value="1"/>
</dbReference>
<dbReference type="InterPro" id="IPR006139">
    <property type="entry name" value="D-isomer_2_OHA_DH_cat_dom"/>
</dbReference>
<evidence type="ECO:0000313" key="13">
    <source>
        <dbReference type="Proteomes" id="UP000479692"/>
    </source>
</evidence>
<dbReference type="UniPathway" id="UPA00135">
    <property type="reaction ID" value="UER00196"/>
</dbReference>
<dbReference type="Proteomes" id="UP000479692">
    <property type="component" value="Unassembled WGS sequence"/>
</dbReference>
<dbReference type="InterPro" id="IPR029753">
    <property type="entry name" value="D-isomer_DH_CS"/>
</dbReference>
<dbReference type="NCBIfam" id="TIGR01327">
    <property type="entry name" value="PGDH"/>
    <property type="match status" value="1"/>
</dbReference>
<dbReference type="SUPFAM" id="SSF52283">
    <property type="entry name" value="Formate/glycerate dehydrogenase catalytic domain-like"/>
    <property type="match status" value="1"/>
</dbReference>
<keyword evidence="10" id="KW-0028">Amino-acid biosynthesis</keyword>
<dbReference type="InterPro" id="IPR045865">
    <property type="entry name" value="ACT-like_dom_sf"/>
</dbReference>
<evidence type="ECO:0000256" key="4">
    <source>
        <dbReference type="ARBA" id="ARBA00021582"/>
    </source>
</evidence>
<organism evidence="12 13">
    <name type="scientific">Noviluteimonas gilva</name>
    <dbReference type="NCBI Taxonomy" id="2682097"/>
    <lineage>
        <taxon>Bacteria</taxon>
        <taxon>Pseudomonadati</taxon>
        <taxon>Pseudomonadota</taxon>
        <taxon>Gammaproteobacteria</taxon>
        <taxon>Lysobacterales</taxon>
        <taxon>Lysobacteraceae</taxon>
        <taxon>Noviluteimonas</taxon>
    </lineage>
</organism>
<dbReference type="Gene3D" id="3.30.1330.90">
    <property type="entry name" value="D-3-phosphoglycerate dehydrogenase, domain 3"/>
    <property type="match status" value="1"/>
</dbReference>
<dbReference type="AlphaFoldDB" id="A0A7C9HM24"/>
<dbReference type="Gene3D" id="3.40.50.720">
    <property type="entry name" value="NAD(P)-binding Rossmann-like Domain"/>
    <property type="match status" value="2"/>
</dbReference>
<dbReference type="InterPro" id="IPR006140">
    <property type="entry name" value="D-isomer_DH_NAD-bd"/>
</dbReference>
<evidence type="ECO:0000256" key="8">
    <source>
        <dbReference type="ARBA" id="ARBA00048126"/>
    </source>
</evidence>
<dbReference type="InterPro" id="IPR036291">
    <property type="entry name" value="NAD(P)-bd_dom_sf"/>
</dbReference>
<evidence type="ECO:0000256" key="10">
    <source>
        <dbReference type="RuleBase" id="RU363003"/>
    </source>
</evidence>
<dbReference type="EMBL" id="WOXT01000002">
    <property type="protein sequence ID" value="MUV13996.1"/>
    <property type="molecule type" value="Genomic_DNA"/>
</dbReference>
<evidence type="ECO:0000256" key="5">
    <source>
        <dbReference type="ARBA" id="ARBA00023002"/>
    </source>
</evidence>
<comment type="pathway">
    <text evidence="2 10">Amino-acid biosynthesis; L-serine biosynthesis; L-serine from 3-phospho-D-glycerate: step 1/3.</text>
</comment>